<keyword evidence="3" id="KW-0813">Transport</keyword>
<protein>
    <submittedName>
        <fullName evidence="6">Carbohydrate ABC transporter substrate-binding protein (CUT1 family)</fullName>
    </submittedName>
</protein>
<feature type="chain" id="PRO_5015109071" evidence="5">
    <location>
        <begin position="25"/>
        <end position="436"/>
    </location>
</feature>
<dbReference type="AlphaFoldDB" id="A0A2P8FCC7"/>
<dbReference type="RefSeq" id="WP_106608560.1">
    <property type="nucleotide sequence ID" value="NZ_PYGJ01000006.1"/>
</dbReference>
<gene>
    <name evidence="6" type="ORF">CLV88_10675</name>
</gene>
<evidence type="ECO:0000256" key="2">
    <source>
        <dbReference type="ARBA" id="ARBA00008520"/>
    </source>
</evidence>
<evidence type="ECO:0000256" key="4">
    <source>
        <dbReference type="ARBA" id="ARBA00022729"/>
    </source>
</evidence>
<keyword evidence="7" id="KW-1185">Reference proteome</keyword>
<comment type="subcellular location">
    <subcellularLocation>
        <location evidence="1">Periplasm</location>
    </subcellularLocation>
</comment>
<dbReference type="InterPro" id="IPR050490">
    <property type="entry name" value="Bact_solute-bd_prot1"/>
</dbReference>
<proteinExistence type="inferred from homology"/>
<dbReference type="PANTHER" id="PTHR43649">
    <property type="entry name" value="ARABINOSE-BINDING PROTEIN-RELATED"/>
    <property type="match status" value="1"/>
</dbReference>
<evidence type="ECO:0000313" key="7">
    <source>
        <dbReference type="Proteomes" id="UP000240418"/>
    </source>
</evidence>
<dbReference type="GO" id="GO:0042597">
    <property type="term" value="C:periplasmic space"/>
    <property type="evidence" value="ECO:0007669"/>
    <property type="project" value="UniProtKB-SubCell"/>
</dbReference>
<sequence>MSTKLKGLFAGVAMSTMAVTAANAEDLVIFWAEWDPANFLQELVNEYEEETGISVTVETTPWSDFQTKAFTEFNARGSAYDMIVGDSQWLGAASEGGHYVEMTDFFAEHNVGGVMAPATVKYYAEYPGNSGKYWSIPAEGDAVGWSYRKDWFEDPAEMEAFKAKYGYDLAPPATWAQLLDMAEFFHRPDEDRYGVAIYTDNSYDALVMGVENAIFSYGAELGDFETYEVEGILNSPQAVQALEDYKKLYGYTPPGWAKTFFVENNQAITEGLAAMSMNYFAFFPALLNEATNPHAANTGFFANPAGPTGAQHAALGGQGISVVSYSDNQEESFAFLEWFIREDVQKRWAELGGYTAHAATLESEEFRQATPYNEAFYQTMFKVKDFWAVPEFAELLTAANQRLYPFIVGDEGTAQETLDALAADWAATFKKYGRTQ</sequence>
<dbReference type="SUPFAM" id="SSF53850">
    <property type="entry name" value="Periplasmic binding protein-like II"/>
    <property type="match status" value="1"/>
</dbReference>
<keyword evidence="4 5" id="KW-0732">Signal</keyword>
<comment type="similarity">
    <text evidence="2">Belongs to the bacterial solute-binding protein 1 family.</text>
</comment>
<evidence type="ECO:0000256" key="1">
    <source>
        <dbReference type="ARBA" id="ARBA00004418"/>
    </source>
</evidence>
<comment type="caution">
    <text evidence="6">The sequence shown here is derived from an EMBL/GenBank/DDBJ whole genome shotgun (WGS) entry which is preliminary data.</text>
</comment>
<dbReference type="Proteomes" id="UP000240418">
    <property type="component" value="Unassembled WGS sequence"/>
</dbReference>
<feature type="signal peptide" evidence="5">
    <location>
        <begin position="1"/>
        <end position="24"/>
    </location>
</feature>
<accession>A0A2P8FCC7</accession>
<dbReference type="Pfam" id="PF01547">
    <property type="entry name" value="SBP_bac_1"/>
    <property type="match status" value="1"/>
</dbReference>
<evidence type="ECO:0000256" key="3">
    <source>
        <dbReference type="ARBA" id="ARBA00022448"/>
    </source>
</evidence>
<dbReference type="Gene3D" id="3.40.190.10">
    <property type="entry name" value="Periplasmic binding protein-like II"/>
    <property type="match status" value="2"/>
</dbReference>
<dbReference type="EMBL" id="PYGJ01000006">
    <property type="protein sequence ID" value="PSL19363.1"/>
    <property type="molecule type" value="Genomic_DNA"/>
</dbReference>
<reference evidence="6 7" key="1">
    <citation type="submission" date="2018-03" db="EMBL/GenBank/DDBJ databases">
        <title>Genomic Encyclopedia of Archaeal and Bacterial Type Strains, Phase II (KMG-II): from individual species to whole genera.</title>
        <authorList>
            <person name="Goeker M."/>
        </authorList>
    </citation>
    <scope>NUCLEOTIDE SEQUENCE [LARGE SCALE GENOMIC DNA]</scope>
    <source>
        <strain evidence="6 7">DSM 100673</strain>
    </source>
</reference>
<dbReference type="PANTHER" id="PTHR43649:SF34">
    <property type="entry name" value="ABC TRANSPORTER PERIPLASMIC-BINDING PROTEIN YCJN-RELATED"/>
    <property type="match status" value="1"/>
</dbReference>
<name>A0A2P8FCC7_9RHOB</name>
<dbReference type="InterPro" id="IPR006059">
    <property type="entry name" value="SBP"/>
</dbReference>
<dbReference type="OrthoDB" id="9808332at2"/>
<organism evidence="6 7">
    <name type="scientific">Shimia abyssi</name>
    <dbReference type="NCBI Taxonomy" id="1662395"/>
    <lineage>
        <taxon>Bacteria</taxon>
        <taxon>Pseudomonadati</taxon>
        <taxon>Pseudomonadota</taxon>
        <taxon>Alphaproteobacteria</taxon>
        <taxon>Rhodobacterales</taxon>
        <taxon>Roseobacteraceae</taxon>
    </lineage>
</organism>
<evidence type="ECO:0000313" key="6">
    <source>
        <dbReference type="EMBL" id="PSL19363.1"/>
    </source>
</evidence>
<evidence type="ECO:0000256" key="5">
    <source>
        <dbReference type="SAM" id="SignalP"/>
    </source>
</evidence>